<dbReference type="PANTHER" id="PTHR43684">
    <property type="match status" value="1"/>
</dbReference>
<protein>
    <submittedName>
        <fullName evidence="4">Enoyl-CoA hydratase</fullName>
    </submittedName>
</protein>
<dbReference type="RefSeq" id="WP_309202891.1">
    <property type="nucleotide sequence ID" value="NZ_CP133548.1"/>
</dbReference>
<evidence type="ECO:0000256" key="2">
    <source>
        <dbReference type="ARBA" id="ARBA00023140"/>
    </source>
</evidence>
<dbReference type="KEGG" id="plei:Q9312_02175"/>
<dbReference type="EMBL" id="CP133548">
    <property type="protein sequence ID" value="WMS87742.1"/>
    <property type="molecule type" value="Genomic_DNA"/>
</dbReference>
<name>A0AA51X6X7_9GAMM</name>
<comment type="subcellular location">
    <subcellularLocation>
        <location evidence="1">Peroxisome</location>
    </subcellularLocation>
</comment>
<evidence type="ECO:0000313" key="4">
    <source>
        <dbReference type="EMBL" id="WMS87742.1"/>
    </source>
</evidence>
<evidence type="ECO:0000313" key="5">
    <source>
        <dbReference type="Proteomes" id="UP001239782"/>
    </source>
</evidence>
<keyword evidence="3" id="KW-0413">Isomerase</keyword>
<evidence type="ECO:0000256" key="3">
    <source>
        <dbReference type="ARBA" id="ARBA00023235"/>
    </source>
</evidence>
<dbReference type="Gene3D" id="3.90.226.10">
    <property type="entry name" value="2-enoyl-CoA Hydratase, Chain A, domain 1"/>
    <property type="match status" value="1"/>
</dbReference>
<dbReference type="GO" id="GO:0004165">
    <property type="term" value="F:delta(3)-delta(2)-enoyl-CoA isomerase activity"/>
    <property type="evidence" value="ECO:0007669"/>
    <property type="project" value="UniProtKB-ARBA"/>
</dbReference>
<dbReference type="SUPFAM" id="SSF52096">
    <property type="entry name" value="ClpP/crotonase"/>
    <property type="match status" value="1"/>
</dbReference>
<dbReference type="InterPro" id="IPR051053">
    <property type="entry name" value="ECH/Chromodomain_protein"/>
</dbReference>
<reference evidence="4 5" key="1">
    <citation type="submission" date="2023-08" db="EMBL/GenBank/DDBJ databases">
        <title>Pleionea litopenaei sp. nov., isolated from stomach of juvenile Litopenaeus vannamei.</title>
        <authorList>
            <person name="Rho A.M."/>
            <person name="Hwang C.Y."/>
        </authorList>
    </citation>
    <scope>NUCLEOTIDE SEQUENCE [LARGE SCALE GENOMIC DNA]</scope>
    <source>
        <strain evidence="4 5">HL-JVS1</strain>
    </source>
</reference>
<organism evidence="4 5">
    <name type="scientific">Pleionea litopenaei</name>
    <dbReference type="NCBI Taxonomy" id="3070815"/>
    <lineage>
        <taxon>Bacteria</taxon>
        <taxon>Pseudomonadati</taxon>
        <taxon>Pseudomonadota</taxon>
        <taxon>Gammaproteobacteria</taxon>
        <taxon>Oceanospirillales</taxon>
        <taxon>Pleioneaceae</taxon>
        <taxon>Pleionea</taxon>
    </lineage>
</organism>
<keyword evidence="2" id="KW-0576">Peroxisome</keyword>
<dbReference type="Pfam" id="PF00378">
    <property type="entry name" value="ECH_1"/>
    <property type="match status" value="1"/>
</dbReference>
<sequence length="250" mass="27244">MSEQPILQIIQDGVMTLQFNRNSKKNAITAEMYQLLADGLNQASESPEVQLVKIIGSDSAFCAGNDLVDFLENPPNEDSSPVWQFLFALSDCRKPLIAGVNGPAVGVGTTLLLHCDLVVASQTAVFMMPFVSLGLCPEAASSLLLPKQCGIKKASEWLLLGERFDATEAANFGLINKAVNTADEVTAQLDAWTKKLLKLPVESIEITRSLLRGADTSSVQERMKQEGEYFKQLLKSDSAQAAFESFLNRD</sequence>
<dbReference type="PANTHER" id="PTHR43684:SF1">
    <property type="entry name" value="ENOYL-COA DELTA ISOMERASE 2"/>
    <property type="match status" value="1"/>
</dbReference>
<accession>A0AA51X6X7</accession>
<dbReference type="InterPro" id="IPR001753">
    <property type="entry name" value="Enoyl-CoA_hydra/iso"/>
</dbReference>
<gene>
    <name evidence="4" type="ORF">Q9312_02175</name>
</gene>
<keyword evidence="5" id="KW-1185">Reference proteome</keyword>
<dbReference type="InterPro" id="IPR029045">
    <property type="entry name" value="ClpP/crotonase-like_dom_sf"/>
</dbReference>
<dbReference type="Proteomes" id="UP001239782">
    <property type="component" value="Chromosome"/>
</dbReference>
<dbReference type="CDD" id="cd06558">
    <property type="entry name" value="crotonase-like"/>
    <property type="match status" value="1"/>
</dbReference>
<dbReference type="AlphaFoldDB" id="A0AA51X6X7"/>
<proteinExistence type="predicted"/>
<evidence type="ECO:0000256" key="1">
    <source>
        <dbReference type="ARBA" id="ARBA00004275"/>
    </source>
</evidence>